<accession>A0A1D2N7A7</accession>
<dbReference type="OrthoDB" id="6338576at2759"/>
<evidence type="ECO:0000313" key="3">
    <source>
        <dbReference type="EMBL" id="ODN00836.1"/>
    </source>
</evidence>
<dbReference type="Proteomes" id="UP000094527">
    <property type="component" value="Unassembled WGS sequence"/>
</dbReference>
<dbReference type="PANTHER" id="PTHR21177">
    <property type="entry name" value="IP06524P-RELATED"/>
    <property type="match status" value="1"/>
</dbReference>
<dbReference type="OMA" id="KWLVFGF"/>
<evidence type="ECO:0000256" key="1">
    <source>
        <dbReference type="SAM" id="SignalP"/>
    </source>
</evidence>
<organism evidence="3 4">
    <name type="scientific">Orchesella cincta</name>
    <name type="common">Springtail</name>
    <name type="synonym">Podura cincta</name>
    <dbReference type="NCBI Taxonomy" id="48709"/>
    <lineage>
        <taxon>Eukaryota</taxon>
        <taxon>Metazoa</taxon>
        <taxon>Ecdysozoa</taxon>
        <taxon>Arthropoda</taxon>
        <taxon>Hexapoda</taxon>
        <taxon>Collembola</taxon>
        <taxon>Entomobryomorpha</taxon>
        <taxon>Entomobryoidea</taxon>
        <taxon>Orchesellidae</taxon>
        <taxon>Orchesellinae</taxon>
        <taxon>Orchesella</taxon>
    </lineage>
</organism>
<feature type="chain" id="PRO_5008905155" description="DUF4789 domain-containing protein" evidence="1">
    <location>
        <begin position="29"/>
        <end position="266"/>
    </location>
</feature>
<evidence type="ECO:0000259" key="2">
    <source>
        <dbReference type="Pfam" id="PF16033"/>
    </source>
</evidence>
<protein>
    <recommendedName>
        <fullName evidence="2">DUF4789 domain-containing protein</fullName>
    </recommendedName>
</protein>
<dbReference type="EMBL" id="LJIJ01000184">
    <property type="protein sequence ID" value="ODN00836.1"/>
    <property type="molecule type" value="Genomic_DNA"/>
</dbReference>
<feature type="domain" description="DUF4789" evidence="2">
    <location>
        <begin position="83"/>
        <end position="162"/>
    </location>
</feature>
<sequence length="266" mass="31064">MTEAFQKRNFLFTTCLLTISLIINCCEGHRNRNDVVHIAHKARYQTRSAFCLNKEPNSGMDDTITMRFDKKTERCYRVGEKGPCGEMMVFTMVDANYGVCDCDQRLRCGRPLIYWPSKNRCYYAYDQGPCREGKWLVFGFDLHPVCRRNPCLVEEAGRPSYNQRYWFNYKGKCYRTATQGYCGKDEILFNKKTHFRPTCTKNPECVPGPSRYEVQSLVCLPGQRMDFYGECEREYKPLKTVGNTTDLNIIVTPRPSNLYCLFCKTR</sequence>
<gene>
    <name evidence="3" type="ORF">Ocin01_05842</name>
</gene>
<comment type="caution">
    <text evidence="3">The sequence shown here is derived from an EMBL/GenBank/DDBJ whole genome shotgun (WGS) entry which is preliminary data.</text>
</comment>
<keyword evidence="1" id="KW-0732">Signal</keyword>
<dbReference type="InterPro" id="IPR031993">
    <property type="entry name" value="DUF4789"/>
</dbReference>
<feature type="signal peptide" evidence="1">
    <location>
        <begin position="1"/>
        <end position="28"/>
    </location>
</feature>
<proteinExistence type="predicted"/>
<evidence type="ECO:0000313" key="4">
    <source>
        <dbReference type="Proteomes" id="UP000094527"/>
    </source>
</evidence>
<name>A0A1D2N7A7_ORCCI</name>
<keyword evidence="4" id="KW-1185">Reference proteome</keyword>
<reference evidence="3 4" key="1">
    <citation type="journal article" date="2016" name="Genome Biol. Evol.">
        <title>Gene Family Evolution Reflects Adaptation to Soil Environmental Stressors in the Genome of the Collembolan Orchesella cincta.</title>
        <authorList>
            <person name="Faddeeva-Vakhrusheva A."/>
            <person name="Derks M.F."/>
            <person name="Anvar S.Y."/>
            <person name="Agamennone V."/>
            <person name="Suring W."/>
            <person name="Smit S."/>
            <person name="van Straalen N.M."/>
            <person name="Roelofs D."/>
        </authorList>
    </citation>
    <scope>NUCLEOTIDE SEQUENCE [LARGE SCALE GENOMIC DNA]</scope>
    <source>
        <tissue evidence="3">Mixed pool</tissue>
    </source>
</reference>
<feature type="non-terminal residue" evidence="3">
    <location>
        <position position="266"/>
    </location>
</feature>
<dbReference type="PANTHER" id="PTHR21177:SF4">
    <property type="entry name" value="IP06524P"/>
    <property type="match status" value="1"/>
</dbReference>
<dbReference type="AlphaFoldDB" id="A0A1D2N7A7"/>
<dbReference type="Pfam" id="PF16033">
    <property type="entry name" value="DUF4789"/>
    <property type="match status" value="1"/>
</dbReference>